<dbReference type="OrthoDB" id="654211at2759"/>
<dbReference type="InterPro" id="IPR036236">
    <property type="entry name" value="Znf_C2H2_sf"/>
</dbReference>
<feature type="domain" description="C2H2-type" evidence="3">
    <location>
        <begin position="206"/>
        <end position="233"/>
    </location>
</feature>
<keyword evidence="1" id="KW-0862">Zinc</keyword>
<feature type="compositionally biased region" description="Polar residues" evidence="2">
    <location>
        <begin position="182"/>
        <end position="198"/>
    </location>
</feature>
<reference evidence="4" key="1">
    <citation type="submission" date="2022-06" db="EMBL/GenBank/DDBJ databases">
        <title>Genome Sequence of Candolleomyces eurysporus.</title>
        <authorList>
            <person name="Buettner E."/>
        </authorList>
    </citation>
    <scope>NUCLEOTIDE SEQUENCE</scope>
    <source>
        <strain evidence="4">VTCC 930004</strain>
    </source>
</reference>
<dbReference type="PROSITE" id="PS50157">
    <property type="entry name" value="ZINC_FINGER_C2H2_2"/>
    <property type="match status" value="1"/>
</dbReference>
<proteinExistence type="predicted"/>
<dbReference type="Proteomes" id="UP001140091">
    <property type="component" value="Unassembled WGS sequence"/>
</dbReference>
<protein>
    <recommendedName>
        <fullName evidence="3">C2H2-type domain-containing protein</fullName>
    </recommendedName>
</protein>
<keyword evidence="1" id="KW-0479">Metal-binding</keyword>
<evidence type="ECO:0000313" key="5">
    <source>
        <dbReference type="Proteomes" id="UP001140091"/>
    </source>
</evidence>
<dbReference type="Gene3D" id="3.30.160.60">
    <property type="entry name" value="Classic Zinc Finger"/>
    <property type="match status" value="1"/>
</dbReference>
<comment type="caution">
    <text evidence="4">The sequence shown here is derived from an EMBL/GenBank/DDBJ whole genome shotgun (WGS) entry which is preliminary data.</text>
</comment>
<feature type="compositionally biased region" description="Low complexity" evidence="2">
    <location>
        <begin position="72"/>
        <end position="83"/>
    </location>
</feature>
<keyword evidence="1" id="KW-0863">Zinc-finger</keyword>
<evidence type="ECO:0000256" key="2">
    <source>
        <dbReference type="SAM" id="MobiDB-lite"/>
    </source>
</evidence>
<dbReference type="InterPro" id="IPR013087">
    <property type="entry name" value="Znf_C2H2_type"/>
</dbReference>
<organism evidence="4 5">
    <name type="scientific">Candolleomyces eurysporus</name>
    <dbReference type="NCBI Taxonomy" id="2828524"/>
    <lineage>
        <taxon>Eukaryota</taxon>
        <taxon>Fungi</taxon>
        <taxon>Dikarya</taxon>
        <taxon>Basidiomycota</taxon>
        <taxon>Agaricomycotina</taxon>
        <taxon>Agaricomycetes</taxon>
        <taxon>Agaricomycetidae</taxon>
        <taxon>Agaricales</taxon>
        <taxon>Agaricineae</taxon>
        <taxon>Psathyrellaceae</taxon>
        <taxon>Candolleomyces</taxon>
    </lineage>
</organism>
<feature type="compositionally biased region" description="Basic residues" evidence="2">
    <location>
        <begin position="281"/>
        <end position="291"/>
    </location>
</feature>
<evidence type="ECO:0000313" key="4">
    <source>
        <dbReference type="EMBL" id="KAJ2925124.1"/>
    </source>
</evidence>
<dbReference type="AlphaFoldDB" id="A0A9W8J2H4"/>
<dbReference type="EMBL" id="JANBPK010001194">
    <property type="protein sequence ID" value="KAJ2925124.1"/>
    <property type="molecule type" value="Genomic_DNA"/>
</dbReference>
<name>A0A9W8J2H4_9AGAR</name>
<dbReference type="Pfam" id="PF00096">
    <property type="entry name" value="zf-C2H2"/>
    <property type="match status" value="1"/>
</dbReference>
<dbReference type="SUPFAM" id="SSF57667">
    <property type="entry name" value="beta-beta-alpha zinc fingers"/>
    <property type="match status" value="1"/>
</dbReference>
<keyword evidence="5" id="KW-1185">Reference proteome</keyword>
<evidence type="ECO:0000256" key="1">
    <source>
        <dbReference type="PROSITE-ProRule" id="PRU00042"/>
    </source>
</evidence>
<accession>A0A9W8J2H4</accession>
<feature type="compositionally biased region" description="Polar residues" evidence="2">
    <location>
        <begin position="1"/>
        <end position="18"/>
    </location>
</feature>
<feature type="region of interest" description="Disordered" evidence="2">
    <location>
        <begin position="1"/>
        <end position="206"/>
    </location>
</feature>
<feature type="non-terminal residue" evidence="4">
    <location>
        <position position="301"/>
    </location>
</feature>
<gene>
    <name evidence="4" type="ORF">H1R20_g11952</name>
</gene>
<feature type="region of interest" description="Disordered" evidence="2">
    <location>
        <begin position="260"/>
        <end position="301"/>
    </location>
</feature>
<sequence>MSVPTTAPNNFSPANSLQHPLGSVGYPSASDDQEPANRSVPPASIANIIDATRQTDEISVPPSRDHPIPRAPLTLSQTSSSSPYPLPSTPPLLKSPFAPSKAQQSSTKANVRPERVNPGIILTTSEIEQQRDPAPDSPSYSPRSPKGKGRLTKEDNPEPDQVASPSSTSSSRIVRIADESESQPTSPVSPIDSGSSGKTLKGVRKFACPMPSCGKTFTRKNDVARHMKSAAAHRDFMSEDANSEARCAKCNRILSRFDSAKRHEGSSACGKRVLPSELKTKAAKTKKKKGKRTEQPDDGGE</sequence>
<dbReference type="GO" id="GO:0008270">
    <property type="term" value="F:zinc ion binding"/>
    <property type="evidence" value="ECO:0007669"/>
    <property type="project" value="UniProtKB-KW"/>
</dbReference>
<evidence type="ECO:0000259" key="3">
    <source>
        <dbReference type="PROSITE" id="PS50157"/>
    </source>
</evidence>